<dbReference type="GO" id="GO:0016887">
    <property type="term" value="F:ATP hydrolysis activity"/>
    <property type="evidence" value="ECO:0007669"/>
    <property type="project" value="InterPro"/>
</dbReference>
<comment type="similarity">
    <text evidence="1">Belongs to the ABC transporter superfamily.</text>
</comment>
<evidence type="ECO:0000256" key="5">
    <source>
        <dbReference type="SAM" id="MobiDB-lite"/>
    </source>
</evidence>
<sequence length="281" mass="29312">MTTTDTHTTAGASHAGAPAVVRLDNLHVAWDTDLILHGISLDIPAGQAVAITGSNGSGKSTTLKALLGTAPITSGDAQLFGHSVTTRRRVPWNKIGYVPQRVSSGGAVSASAIEVVRSGLLGPRRLWALPGDTAKAMSALERVGMAHRANAPMNILSGGQAQRVLIARALVRRPELLIMDEPMAGIDAASRARLAEIVADAKAEGTTILIVLHELGELGPLLDRELHISAGHVSYDGAPHIEDDHEQHHGGGDHCHPTTESASASGDRGLVSGMWTGETHD</sequence>
<dbReference type="SMART" id="SM00382">
    <property type="entry name" value="AAA"/>
    <property type="match status" value="1"/>
</dbReference>
<gene>
    <name evidence="7" type="primary">glnQ_2</name>
    <name evidence="7" type="ORF">NCTC9935_00255</name>
</gene>
<dbReference type="InterPro" id="IPR003593">
    <property type="entry name" value="AAA+_ATPase"/>
</dbReference>
<dbReference type="InterPro" id="IPR027417">
    <property type="entry name" value="P-loop_NTPase"/>
</dbReference>
<dbReference type="PROSITE" id="PS50893">
    <property type="entry name" value="ABC_TRANSPORTER_2"/>
    <property type="match status" value="1"/>
</dbReference>
<dbReference type="GeneID" id="93757508"/>
<evidence type="ECO:0000313" key="8">
    <source>
        <dbReference type="Proteomes" id="UP000250192"/>
    </source>
</evidence>
<dbReference type="OrthoDB" id="5296765at2"/>
<dbReference type="PANTHER" id="PTHR42734:SF5">
    <property type="entry name" value="IRON TRANSPORT SYSTEM ATP-BINDING PROTEIN HI_0361-RELATED"/>
    <property type="match status" value="1"/>
</dbReference>
<dbReference type="SUPFAM" id="SSF52540">
    <property type="entry name" value="P-loop containing nucleoside triphosphate hydrolases"/>
    <property type="match status" value="1"/>
</dbReference>
<feature type="compositionally biased region" description="Basic and acidic residues" evidence="5">
    <location>
        <begin position="239"/>
        <end position="257"/>
    </location>
</feature>
<accession>A0A2X0TXU3</accession>
<dbReference type="Gene3D" id="3.40.50.300">
    <property type="entry name" value="P-loop containing nucleotide triphosphate hydrolases"/>
    <property type="match status" value="1"/>
</dbReference>
<dbReference type="InterPro" id="IPR050153">
    <property type="entry name" value="Metal_Ion_Import_ABC"/>
</dbReference>
<keyword evidence="4 7" id="KW-0067">ATP-binding</keyword>
<dbReference type="GO" id="GO:0005524">
    <property type="term" value="F:ATP binding"/>
    <property type="evidence" value="ECO:0007669"/>
    <property type="project" value="UniProtKB-KW"/>
</dbReference>
<reference evidence="7 8" key="1">
    <citation type="submission" date="2018-06" db="EMBL/GenBank/DDBJ databases">
        <authorList>
            <consortium name="Pathogen Informatics"/>
            <person name="Doyle S."/>
        </authorList>
    </citation>
    <scope>NUCLEOTIDE SEQUENCE [LARGE SCALE GENOMIC DNA]</scope>
    <source>
        <strain evidence="7 8">NCTC9935</strain>
    </source>
</reference>
<evidence type="ECO:0000256" key="1">
    <source>
        <dbReference type="ARBA" id="ARBA00005417"/>
    </source>
</evidence>
<protein>
    <submittedName>
        <fullName evidence="7">Glutamine transport ATP-binding protein GlnQ</fullName>
    </submittedName>
</protein>
<dbReference type="STRING" id="1660.APY09_06030"/>
<dbReference type="AlphaFoldDB" id="A0A2X0TXU3"/>
<dbReference type="PANTHER" id="PTHR42734">
    <property type="entry name" value="METAL TRANSPORT SYSTEM ATP-BINDING PROTEIN TM_0124-RELATED"/>
    <property type="match status" value="1"/>
</dbReference>
<dbReference type="InterPro" id="IPR003439">
    <property type="entry name" value="ABC_transporter-like_ATP-bd"/>
</dbReference>
<feature type="region of interest" description="Disordered" evidence="5">
    <location>
        <begin position="235"/>
        <end position="281"/>
    </location>
</feature>
<keyword evidence="2" id="KW-0813">Transport</keyword>
<dbReference type="EMBL" id="UAPR01000001">
    <property type="protein sequence ID" value="SPT54713.1"/>
    <property type="molecule type" value="Genomic_DNA"/>
</dbReference>
<dbReference type="RefSeq" id="WP_111822857.1">
    <property type="nucleotide sequence ID" value="NZ_CBDERX010000076.1"/>
</dbReference>
<evidence type="ECO:0000256" key="2">
    <source>
        <dbReference type="ARBA" id="ARBA00022448"/>
    </source>
</evidence>
<evidence type="ECO:0000259" key="6">
    <source>
        <dbReference type="PROSITE" id="PS50893"/>
    </source>
</evidence>
<evidence type="ECO:0000256" key="4">
    <source>
        <dbReference type="ARBA" id="ARBA00022840"/>
    </source>
</evidence>
<dbReference type="InterPro" id="IPR017871">
    <property type="entry name" value="ABC_transporter-like_CS"/>
</dbReference>
<organism evidence="7 8">
    <name type="scientific">Schaalia odontolytica</name>
    <dbReference type="NCBI Taxonomy" id="1660"/>
    <lineage>
        <taxon>Bacteria</taxon>
        <taxon>Bacillati</taxon>
        <taxon>Actinomycetota</taxon>
        <taxon>Actinomycetes</taxon>
        <taxon>Actinomycetales</taxon>
        <taxon>Actinomycetaceae</taxon>
        <taxon>Schaalia</taxon>
    </lineage>
</organism>
<keyword evidence="3" id="KW-0547">Nucleotide-binding</keyword>
<feature type="domain" description="ABC transporter" evidence="6">
    <location>
        <begin position="21"/>
        <end position="255"/>
    </location>
</feature>
<dbReference type="Proteomes" id="UP000250192">
    <property type="component" value="Unassembled WGS sequence"/>
</dbReference>
<dbReference type="Pfam" id="PF00005">
    <property type="entry name" value="ABC_tran"/>
    <property type="match status" value="1"/>
</dbReference>
<evidence type="ECO:0000313" key="7">
    <source>
        <dbReference type="EMBL" id="SPT54713.1"/>
    </source>
</evidence>
<evidence type="ECO:0000256" key="3">
    <source>
        <dbReference type="ARBA" id="ARBA00022741"/>
    </source>
</evidence>
<proteinExistence type="inferred from homology"/>
<keyword evidence="8" id="KW-1185">Reference proteome</keyword>
<name>A0A2X0TXU3_9ACTO</name>
<dbReference type="PROSITE" id="PS00211">
    <property type="entry name" value="ABC_TRANSPORTER_1"/>
    <property type="match status" value="1"/>
</dbReference>